<gene>
    <name evidence="2" type="ORF">NEOCIP111885_00644</name>
</gene>
<protein>
    <recommendedName>
        <fullName evidence="1">Aminoglycoside phosphotransferase domain-containing protein</fullName>
    </recommendedName>
</protein>
<dbReference type="Gene3D" id="3.30.200.20">
    <property type="entry name" value="Phosphorylase Kinase, domain 1"/>
    <property type="match status" value="1"/>
</dbReference>
<comment type="caution">
    <text evidence="2">The sequence shown here is derived from an EMBL/GenBank/DDBJ whole genome shotgun (WGS) entry which is preliminary data.</text>
</comment>
<dbReference type="SUPFAM" id="SSF56112">
    <property type="entry name" value="Protein kinase-like (PK-like)"/>
    <property type="match status" value="1"/>
</dbReference>
<dbReference type="InterPro" id="IPR051678">
    <property type="entry name" value="AGP_Transferase"/>
</dbReference>
<dbReference type="InterPro" id="IPR011009">
    <property type="entry name" value="Kinase-like_dom_sf"/>
</dbReference>
<dbReference type="Pfam" id="PF01636">
    <property type="entry name" value="APH"/>
    <property type="match status" value="1"/>
</dbReference>
<evidence type="ECO:0000313" key="3">
    <source>
        <dbReference type="Proteomes" id="UP000789845"/>
    </source>
</evidence>
<dbReference type="EMBL" id="CAKJTG010000003">
    <property type="protein sequence ID" value="CAG9606956.1"/>
    <property type="molecule type" value="Genomic_DNA"/>
</dbReference>
<evidence type="ECO:0000313" key="2">
    <source>
        <dbReference type="EMBL" id="CAG9606956.1"/>
    </source>
</evidence>
<dbReference type="PANTHER" id="PTHR21310">
    <property type="entry name" value="AMINOGLYCOSIDE PHOSPHOTRANSFERASE-RELATED-RELATED"/>
    <property type="match status" value="1"/>
</dbReference>
<dbReference type="AlphaFoldDB" id="A0A9C7G737"/>
<organism evidence="2 3">
    <name type="scientific">Pseudoneobacillus rhizosphaerae</name>
    <dbReference type="NCBI Taxonomy" id="2880968"/>
    <lineage>
        <taxon>Bacteria</taxon>
        <taxon>Bacillati</taxon>
        <taxon>Bacillota</taxon>
        <taxon>Bacilli</taxon>
        <taxon>Bacillales</taxon>
        <taxon>Bacillaceae</taxon>
        <taxon>Pseudoneobacillus</taxon>
    </lineage>
</organism>
<reference evidence="2" key="1">
    <citation type="submission" date="2021-10" db="EMBL/GenBank/DDBJ databases">
        <authorList>
            <person name="Criscuolo A."/>
        </authorList>
    </citation>
    <scope>NUCLEOTIDE SEQUENCE</scope>
    <source>
        <strain evidence="2">CIP111885</strain>
    </source>
</reference>
<proteinExistence type="predicted"/>
<keyword evidence="3" id="KW-1185">Reference proteome</keyword>
<sequence>MIINIDLVSKLINEQYPEWSDLYIKPVKNSGNDNRTFHLGDNMSVRLPSAAGYAPQVEKEQKWLPILAEKLSLPIPVPIAKGNPNEEYPWSWSINKWLEGEHLSHNNIENLNQMAKDLGLFLKELQDIDTNEGPLAGKHNFYRGGSLSIYNDETRNAIKNNKEDFAGGSLSEIWWLALDSEWELKPVWVHGDIAPGNLLVKDGKLSAVIDFGILGVGDPSCDAAIAWTFFDDASRKVFKNELNLDEATWNRARGWALWKALITYDVQKDFDKVKAKEAFNTIWKIVEDYKN</sequence>
<dbReference type="Gene3D" id="3.90.1200.10">
    <property type="match status" value="1"/>
</dbReference>
<dbReference type="PANTHER" id="PTHR21310:SF42">
    <property type="entry name" value="BIFUNCTIONAL AAC_APH"/>
    <property type="match status" value="1"/>
</dbReference>
<feature type="domain" description="Aminoglycoside phosphotransferase" evidence="1">
    <location>
        <begin position="29"/>
        <end position="255"/>
    </location>
</feature>
<name>A0A9C7G737_9BACI</name>
<dbReference type="InterPro" id="IPR002575">
    <property type="entry name" value="Aminoglycoside_PTrfase"/>
</dbReference>
<evidence type="ECO:0000259" key="1">
    <source>
        <dbReference type="Pfam" id="PF01636"/>
    </source>
</evidence>
<dbReference type="CDD" id="cd05155">
    <property type="entry name" value="APH_ChoK_like_1"/>
    <property type="match status" value="1"/>
</dbReference>
<accession>A0A9C7G737</accession>
<dbReference type="Proteomes" id="UP000789845">
    <property type="component" value="Unassembled WGS sequence"/>
</dbReference>